<accession>W4LAJ7</accession>
<dbReference type="Pfam" id="PF13365">
    <property type="entry name" value="Trypsin_2"/>
    <property type="match status" value="1"/>
</dbReference>
<evidence type="ECO:0008006" key="3">
    <source>
        <dbReference type="Google" id="ProtNLM"/>
    </source>
</evidence>
<dbReference type="Gene3D" id="2.40.10.120">
    <property type="match status" value="1"/>
</dbReference>
<dbReference type="AlphaFoldDB" id="W4LAJ7"/>
<evidence type="ECO:0000313" key="2">
    <source>
        <dbReference type="Proteomes" id="UP000019141"/>
    </source>
</evidence>
<dbReference type="GO" id="GO:0006508">
    <property type="term" value="P:proteolysis"/>
    <property type="evidence" value="ECO:0007669"/>
    <property type="project" value="InterPro"/>
</dbReference>
<proteinExistence type="predicted"/>
<gene>
    <name evidence="1" type="ORF">ETSY1_35420</name>
</gene>
<name>W4LAJ7_ENTF1</name>
<protein>
    <recommendedName>
        <fullName evidence="3">Serine protease</fullName>
    </recommendedName>
</protein>
<dbReference type="PRINTS" id="PR00834">
    <property type="entry name" value="PROTEASES2C"/>
</dbReference>
<dbReference type="EMBL" id="AZHW01001083">
    <property type="protein sequence ID" value="ETW94321.1"/>
    <property type="molecule type" value="Genomic_DNA"/>
</dbReference>
<keyword evidence="2" id="KW-1185">Reference proteome</keyword>
<dbReference type="GO" id="GO:0004252">
    <property type="term" value="F:serine-type endopeptidase activity"/>
    <property type="evidence" value="ECO:0007669"/>
    <property type="project" value="InterPro"/>
</dbReference>
<dbReference type="PANTHER" id="PTHR22939">
    <property type="entry name" value="SERINE PROTEASE FAMILY S1C HTRA-RELATED"/>
    <property type="match status" value="1"/>
</dbReference>
<dbReference type="Proteomes" id="UP000019141">
    <property type="component" value="Unassembled WGS sequence"/>
</dbReference>
<organism evidence="1 2">
    <name type="scientific">Entotheonella factor</name>
    <dbReference type="NCBI Taxonomy" id="1429438"/>
    <lineage>
        <taxon>Bacteria</taxon>
        <taxon>Pseudomonadati</taxon>
        <taxon>Nitrospinota/Tectimicrobiota group</taxon>
        <taxon>Candidatus Tectimicrobiota</taxon>
        <taxon>Candidatus Entotheonellia</taxon>
        <taxon>Candidatus Entotheonellales</taxon>
        <taxon>Candidatus Entotheonellaceae</taxon>
        <taxon>Candidatus Entotheonella</taxon>
    </lineage>
</organism>
<dbReference type="SUPFAM" id="SSF50494">
    <property type="entry name" value="Trypsin-like serine proteases"/>
    <property type="match status" value="1"/>
</dbReference>
<dbReference type="Gene3D" id="3.40.50.10610">
    <property type="entry name" value="ABC-type transport auxiliary lipoprotein component"/>
    <property type="match status" value="1"/>
</dbReference>
<reference evidence="1 2" key="1">
    <citation type="journal article" date="2014" name="Nature">
        <title>An environmental bacterial taxon with a large and distinct metabolic repertoire.</title>
        <authorList>
            <person name="Wilson M.C."/>
            <person name="Mori T."/>
            <person name="Ruckert C."/>
            <person name="Uria A.R."/>
            <person name="Helf M.J."/>
            <person name="Takada K."/>
            <person name="Gernert C."/>
            <person name="Steffens U.A."/>
            <person name="Heycke N."/>
            <person name="Schmitt S."/>
            <person name="Rinke C."/>
            <person name="Helfrich E.J."/>
            <person name="Brachmann A.O."/>
            <person name="Gurgui C."/>
            <person name="Wakimoto T."/>
            <person name="Kracht M."/>
            <person name="Crusemann M."/>
            <person name="Hentschel U."/>
            <person name="Abe I."/>
            <person name="Matsunaga S."/>
            <person name="Kalinowski J."/>
            <person name="Takeyama H."/>
            <person name="Piel J."/>
        </authorList>
    </citation>
    <scope>NUCLEOTIDE SEQUENCE [LARGE SCALE GENOMIC DNA]</scope>
    <source>
        <strain evidence="2">TSY1</strain>
    </source>
</reference>
<dbReference type="InterPro" id="IPR001940">
    <property type="entry name" value="Peptidase_S1C"/>
</dbReference>
<sequence length="423" mass="45400">MILETLSHAKGPAMNAVVKLIQMALLLLLSACAPQLDPAPPPVQPVALLASGSAPITFYRLLFAPHLARARATQLDAVLASRDFPYRGTEEFSWLASRLLRQQGYTVLGMESMVFGKNDWDQASLQIGGMVEQLDVQTGRHGAVSVRLDIEWQLFDAMQKRLRYTQRVTGHAEVVISTTEAVFAAFGDALKQLLATSDFVAQVSPSSVPPERTPTLAKATSSTLLFTCPDTPGLELPRDLETVLQRVVTIENGASHGSGVIVSSQGHVLTAEHVISGLPRAEVRLRSAIMLQAEVLHADAHQDTALLKLPGRDYPCLRLRLHDRAPVGALVYAIGTPVETELASSVTRGIVSAYRQEDGVHYLQTDAGINPGSSGGPLVDAAGRVVAIVRSKIVAKNVEGLAFGVPVGEITRDLGLVAGHRRF</sequence>
<dbReference type="PANTHER" id="PTHR22939:SF129">
    <property type="entry name" value="SERINE PROTEASE HTRA2, MITOCHONDRIAL"/>
    <property type="match status" value="1"/>
</dbReference>
<comment type="caution">
    <text evidence="1">The sequence shown here is derived from an EMBL/GenBank/DDBJ whole genome shotgun (WGS) entry which is preliminary data.</text>
</comment>
<dbReference type="HOGENOM" id="CLU_648428_0_0_7"/>
<dbReference type="InterPro" id="IPR009003">
    <property type="entry name" value="Peptidase_S1_PA"/>
</dbReference>
<evidence type="ECO:0000313" key="1">
    <source>
        <dbReference type="EMBL" id="ETW94321.1"/>
    </source>
</evidence>